<feature type="transmembrane region" description="Helical" evidence="19">
    <location>
        <begin position="745"/>
        <end position="767"/>
    </location>
</feature>
<dbReference type="Pfam" id="PF00122">
    <property type="entry name" value="E1-E2_ATPase"/>
    <property type="match status" value="1"/>
</dbReference>
<evidence type="ECO:0000259" key="21">
    <source>
        <dbReference type="PROSITE" id="PS50846"/>
    </source>
</evidence>
<evidence type="ECO:0000256" key="17">
    <source>
        <dbReference type="ARBA" id="ARBA00049289"/>
    </source>
</evidence>
<dbReference type="InterPro" id="IPR017969">
    <property type="entry name" value="Heavy-metal-associated_CS"/>
</dbReference>
<dbReference type="Pfam" id="PF00403">
    <property type="entry name" value="HMA"/>
    <property type="match status" value="5"/>
</dbReference>
<dbReference type="SFLD" id="SFLDF00027">
    <property type="entry name" value="p-type_atpase"/>
    <property type="match status" value="1"/>
</dbReference>
<evidence type="ECO:0000256" key="15">
    <source>
        <dbReference type="ARBA" id="ARBA00023065"/>
    </source>
</evidence>
<evidence type="ECO:0000256" key="11">
    <source>
        <dbReference type="ARBA" id="ARBA00022842"/>
    </source>
</evidence>
<feature type="transmembrane region" description="Helical" evidence="19">
    <location>
        <begin position="478"/>
        <end position="502"/>
    </location>
</feature>
<evidence type="ECO:0000256" key="19">
    <source>
        <dbReference type="RuleBase" id="RU362081"/>
    </source>
</evidence>
<keyword evidence="15" id="KW-0406">Ion transport</keyword>
<feature type="domain" description="HMA" evidence="21">
    <location>
        <begin position="387"/>
        <end position="453"/>
    </location>
</feature>
<evidence type="ECO:0000256" key="5">
    <source>
        <dbReference type="ARBA" id="ARBA00022692"/>
    </source>
</evidence>
<dbReference type="SUPFAM" id="SSF56784">
    <property type="entry name" value="HAD-like"/>
    <property type="match status" value="1"/>
</dbReference>
<feature type="transmembrane region" description="Helical" evidence="19">
    <location>
        <begin position="1182"/>
        <end position="1204"/>
    </location>
</feature>
<dbReference type="NCBIfam" id="TIGR01525">
    <property type="entry name" value="ATPase-IB_hvy"/>
    <property type="match status" value="1"/>
</dbReference>
<evidence type="ECO:0000256" key="13">
    <source>
        <dbReference type="ARBA" id="ARBA00022989"/>
    </source>
</evidence>
<dbReference type="InterPro" id="IPR036163">
    <property type="entry name" value="HMA_dom_sf"/>
</dbReference>
<keyword evidence="11" id="KW-0460">Magnesium</keyword>
<dbReference type="Pfam" id="PF00702">
    <property type="entry name" value="Hydrolase"/>
    <property type="match status" value="1"/>
</dbReference>
<evidence type="ECO:0000256" key="7">
    <source>
        <dbReference type="ARBA" id="ARBA00022737"/>
    </source>
</evidence>
<evidence type="ECO:0000313" key="22">
    <source>
        <dbReference type="EMBL" id="CAG6697455.1"/>
    </source>
</evidence>
<feature type="transmembrane region" description="Helical" evidence="19">
    <location>
        <begin position="790"/>
        <end position="814"/>
    </location>
</feature>
<dbReference type="PRINTS" id="PR00119">
    <property type="entry name" value="CATATPASE"/>
</dbReference>
<dbReference type="SUPFAM" id="SSF81653">
    <property type="entry name" value="Calcium ATPase, transduction domain A"/>
    <property type="match status" value="1"/>
</dbReference>
<dbReference type="GO" id="GO:0016887">
    <property type="term" value="F:ATP hydrolysis activity"/>
    <property type="evidence" value="ECO:0007669"/>
    <property type="project" value="InterPro"/>
</dbReference>
<dbReference type="GO" id="GO:0043682">
    <property type="term" value="F:P-type divalent copper transporter activity"/>
    <property type="evidence" value="ECO:0007669"/>
    <property type="project" value="TreeGrafter"/>
</dbReference>
<dbReference type="PROSITE" id="PS50846">
    <property type="entry name" value="HMA_2"/>
    <property type="match status" value="5"/>
</dbReference>
<dbReference type="InterPro" id="IPR044492">
    <property type="entry name" value="P_typ_ATPase_HD_dom"/>
</dbReference>
<dbReference type="SFLD" id="SFLDG00002">
    <property type="entry name" value="C1.7:_P-type_atpase_like"/>
    <property type="match status" value="1"/>
</dbReference>
<evidence type="ECO:0000256" key="14">
    <source>
        <dbReference type="ARBA" id="ARBA00023008"/>
    </source>
</evidence>
<dbReference type="GO" id="GO:0005524">
    <property type="term" value="F:ATP binding"/>
    <property type="evidence" value="ECO:0007669"/>
    <property type="project" value="UniProtKB-UniRule"/>
</dbReference>
<proteinExistence type="inferred from homology"/>
<keyword evidence="13 19" id="KW-1133">Transmembrane helix</keyword>
<evidence type="ECO:0000256" key="6">
    <source>
        <dbReference type="ARBA" id="ARBA00022723"/>
    </source>
</evidence>
<dbReference type="FunFam" id="3.30.70.100:FF:000001">
    <property type="entry name" value="ATPase copper transporting beta"/>
    <property type="match status" value="4"/>
</dbReference>
<dbReference type="Gene3D" id="2.70.150.10">
    <property type="entry name" value="Calcium-transporting ATPase, cytoplasmic transduction domain A"/>
    <property type="match status" value="1"/>
</dbReference>
<name>A0A8D8U3K9_9HEMI</name>
<dbReference type="InterPro" id="IPR018303">
    <property type="entry name" value="ATPase_P-typ_P_site"/>
</dbReference>
<dbReference type="SUPFAM" id="SSF81665">
    <property type="entry name" value="Calcium ATPase, transmembrane domain M"/>
    <property type="match status" value="1"/>
</dbReference>
<keyword evidence="16 19" id="KW-0472">Membrane</keyword>
<dbReference type="FunFam" id="3.40.1110.10:FF:000023">
    <property type="entry name" value="Copper-transporting ATPase 1, putative"/>
    <property type="match status" value="1"/>
</dbReference>
<feature type="transmembrane region" description="Helical" evidence="19">
    <location>
        <begin position="522"/>
        <end position="544"/>
    </location>
</feature>
<dbReference type="FunFam" id="3.30.70.100:FF:000033">
    <property type="entry name" value="Copper-transporting ATPase HMA5"/>
    <property type="match status" value="1"/>
</dbReference>
<dbReference type="Gene3D" id="3.30.70.100">
    <property type="match status" value="5"/>
</dbReference>
<dbReference type="InterPro" id="IPR023298">
    <property type="entry name" value="ATPase_P-typ_TM_dom_sf"/>
</dbReference>
<feature type="region of interest" description="Disordered" evidence="20">
    <location>
        <begin position="1"/>
        <end position="46"/>
    </location>
</feature>
<dbReference type="PANTHER" id="PTHR43520:SF8">
    <property type="entry name" value="P-TYPE CU(+) TRANSPORTER"/>
    <property type="match status" value="1"/>
</dbReference>
<sequence length="1342" mass="145143">MAGDSTIMDLEDKPDDEDKGSETNTSASPDVVVEVPDTLDPPSSSAEEMASTVLIGIEGMTCMSCVNTITDSIRQKPGVFNIKVSLEQKNANIRFNPIVTNEETLRISIEEMGFDARLPRSSDEVTMSVLGMKCQSCVRKIESSMAEKPGVIAVKVILDEKSCRLHFNPSITNTDVLKSSLEEMGYQVLLNTPPKSPSVQQSTTCIIQVLGMTCMSCVNNIQGMIGARQGVDSIKVSLADKEAVILYNPHLVSPKELSEAIYDMGFDTTVLTVNGTPYVPESNVNNVVVVNGGSPIQKKDVRIESPVLEGDKCFLHIKGMTCASCVAAIEKHCLKNKGINSVLVALLAAKAEIRYSKDLITPTEIAASISDLGFPATVIDEAGSGEGELELKISGMSCASCVNKIETSVKKMPGIKSAMVALTTQRGKFRYDLEVTGPRNVMECIEKLGFTTALLNSKDKDSRAYLDQRDEIRKWRNAFLISLLFGGPCMIIMTYFMFGMTFGFIHHDEMCCVLPGLSMENLLLFVLSTPVQFLGGYHFHIQAWRALKHRTTNMDVLISIATTVSYIYSVIVLLSSMLLQQSSSPQTFFDTPPMLFVFISLGRWLEHIAKGSTSEALSKLLSLKATDALLVTVGSNNEVTSEKTISIDLVQRGDILKVLPGAKVPVDGRVIHGQSSCDESLITGESLPVIKKKGSVLIGGSINQNGLLLMTATHTGEATTLAQIVKLVEEAQTSKAPIQQLADKIAGYFVPFVIGLSTLTLFVWMYIGYQDLNNLPVSDMDKEGLNREEIILAYAFRCALSVLAIACPCALGLATPTAVMVGTGVGALNGILIKGAEPLENAHKVKCVVFDKTGTITHGVPTVSRLCMFVDESICSMAKLLCILGTAENNSEHPLASAIVKFVREVTGSDMGGRTSHFQVVPGCGLRCAVSHVDSMVTQARRSDPILNYLNQNRDGRSLVTLSSVTVDISLVRDQNRSESVNLEPMDNLLNISDQPAGQDYKVIIGNREWMRRNGIEVSSDIDNRMIDEEDLGHTAVLCAINGVLVCMMSVADKVKPEAHLAVYTLKTRGLEVILLTGDNRKTGAAIARQVGIGRVFAEVLPSHKVAKIQRLQELGLRVAMVGDGVNDSPALAQSDVGIAIASGTDVAVEAADVVLMRNDLLDVIGCFDLSRKTVRRIRLNFLFASMYNLIGIPIAAGVFSPFGFTLQPWMASAAMALSSVTVVGSSLLLKTYVKPTLGSLSTPEYRAAMRARSAALGKDLDEVSVHKGIDDIEGPDFKLSTSSNISRWWLSRSKSDVENHLLSNSEDLDEYGPDITTPIVYNGKPGSKISIVGTKVENSPV</sequence>
<evidence type="ECO:0000256" key="3">
    <source>
        <dbReference type="ARBA" id="ARBA00012517"/>
    </source>
</evidence>
<dbReference type="InterPro" id="IPR023214">
    <property type="entry name" value="HAD_sf"/>
</dbReference>
<keyword evidence="8 19" id="KW-0547">Nucleotide-binding</keyword>
<evidence type="ECO:0000256" key="20">
    <source>
        <dbReference type="SAM" id="MobiDB-lite"/>
    </source>
</evidence>
<dbReference type="PRINTS" id="PR00942">
    <property type="entry name" value="CUATPASEI"/>
</dbReference>
<keyword evidence="7" id="KW-0677">Repeat</keyword>
<dbReference type="Gene3D" id="3.40.1110.10">
    <property type="entry name" value="Calcium-transporting ATPase, cytoplasmic domain N"/>
    <property type="match status" value="1"/>
</dbReference>
<dbReference type="NCBIfam" id="TIGR00003">
    <property type="entry name" value="copper ion binding protein"/>
    <property type="match status" value="4"/>
</dbReference>
<dbReference type="GO" id="GO:0005507">
    <property type="term" value="F:copper ion binding"/>
    <property type="evidence" value="ECO:0007669"/>
    <property type="project" value="InterPro"/>
</dbReference>
<feature type="transmembrane region" description="Helical" evidence="19">
    <location>
        <begin position="556"/>
        <end position="579"/>
    </location>
</feature>
<feature type="domain" description="HMA" evidence="21">
    <location>
        <begin position="51"/>
        <end position="117"/>
    </location>
</feature>
<keyword evidence="10 19" id="KW-0067">ATP-binding</keyword>
<organism evidence="22">
    <name type="scientific">Cacopsylla melanoneura</name>
    <dbReference type="NCBI Taxonomy" id="428564"/>
    <lineage>
        <taxon>Eukaryota</taxon>
        <taxon>Metazoa</taxon>
        <taxon>Ecdysozoa</taxon>
        <taxon>Arthropoda</taxon>
        <taxon>Hexapoda</taxon>
        <taxon>Insecta</taxon>
        <taxon>Pterygota</taxon>
        <taxon>Neoptera</taxon>
        <taxon>Paraneoptera</taxon>
        <taxon>Hemiptera</taxon>
        <taxon>Sternorrhyncha</taxon>
        <taxon>Psylloidea</taxon>
        <taxon>Psyllidae</taxon>
        <taxon>Psyllinae</taxon>
        <taxon>Cacopsylla</taxon>
    </lineage>
</organism>
<protein>
    <recommendedName>
        <fullName evidence="3">P-type Cu(+) transporter</fullName>
        <ecNumber evidence="3">7.2.2.8</ecNumber>
    </recommendedName>
    <alternativeName>
        <fullName evidence="18">Protein HEAVY METAL ATPASE 5</fullName>
    </alternativeName>
</protein>
<dbReference type="GO" id="GO:0005802">
    <property type="term" value="C:trans-Golgi network"/>
    <property type="evidence" value="ECO:0007669"/>
    <property type="project" value="UniProtKB-ARBA"/>
</dbReference>
<evidence type="ECO:0000256" key="18">
    <source>
        <dbReference type="ARBA" id="ARBA00077729"/>
    </source>
</evidence>
<feature type="domain" description="HMA" evidence="21">
    <location>
        <begin position="123"/>
        <end position="189"/>
    </location>
</feature>
<dbReference type="InterPro" id="IPR001757">
    <property type="entry name" value="P_typ_ATPase"/>
</dbReference>
<keyword evidence="4" id="KW-0813">Transport</keyword>
<keyword evidence="14" id="KW-0186">Copper</keyword>
<feature type="domain" description="HMA" evidence="21">
    <location>
        <begin position="203"/>
        <end position="269"/>
    </location>
</feature>
<dbReference type="EMBL" id="HBUF01333404">
    <property type="protein sequence ID" value="CAG6697455.1"/>
    <property type="molecule type" value="Transcribed_RNA"/>
</dbReference>
<dbReference type="CDD" id="cd02094">
    <property type="entry name" value="P-type_ATPase_Cu-like"/>
    <property type="match status" value="1"/>
</dbReference>
<dbReference type="NCBIfam" id="TIGR01494">
    <property type="entry name" value="ATPase_P-type"/>
    <property type="match status" value="1"/>
</dbReference>
<dbReference type="GO" id="GO:0055070">
    <property type="term" value="P:copper ion homeostasis"/>
    <property type="evidence" value="ECO:0007669"/>
    <property type="project" value="TreeGrafter"/>
</dbReference>
<dbReference type="InterPro" id="IPR006122">
    <property type="entry name" value="HMA_Cu_ion-bd"/>
</dbReference>
<keyword evidence="9" id="KW-0187">Copper transport</keyword>
<keyword evidence="5 19" id="KW-0812">Transmembrane</keyword>
<dbReference type="InterPro" id="IPR036412">
    <property type="entry name" value="HAD-like_sf"/>
</dbReference>
<dbReference type="Gene3D" id="3.40.50.1000">
    <property type="entry name" value="HAD superfamily/HAD-like"/>
    <property type="match status" value="1"/>
</dbReference>
<dbReference type="PROSITE" id="PS01047">
    <property type="entry name" value="HMA_1"/>
    <property type="match status" value="3"/>
</dbReference>
<keyword evidence="12" id="KW-1278">Translocase</keyword>
<dbReference type="GO" id="GO:0140581">
    <property type="term" value="F:P-type monovalent copper transporter activity"/>
    <property type="evidence" value="ECO:0007669"/>
    <property type="project" value="UniProtKB-EC"/>
</dbReference>
<dbReference type="GO" id="GO:0016020">
    <property type="term" value="C:membrane"/>
    <property type="evidence" value="ECO:0007669"/>
    <property type="project" value="UniProtKB-SubCell"/>
</dbReference>
<evidence type="ECO:0000256" key="2">
    <source>
        <dbReference type="ARBA" id="ARBA00006024"/>
    </source>
</evidence>
<dbReference type="InterPro" id="IPR023299">
    <property type="entry name" value="ATPase_P-typ_cyto_dom_N"/>
</dbReference>
<evidence type="ECO:0000256" key="16">
    <source>
        <dbReference type="ARBA" id="ARBA00023136"/>
    </source>
</evidence>
<dbReference type="InterPro" id="IPR006121">
    <property type="entry name" value="HMA_dom"/>
</dbReference>
<evidence type="ECO:0000256" key="9">
    <source>
        <dbReference type="ARBA" id="ARBA00022796"/>
    </source>
</evidence>
<feature type="domain" description="HMA" evidence="21">
    <location>
        <begin position="311"/>
        <end position="377"/>
    </location>
</feature>
<evidence type="ECO:0000256" key="10">
    <source>
        <dbReference type="ARBA" id="ARBA00022840"/>
    </source>
</evidence>
<dbReference type="InterPro" id="IPR008250">
    <property type="entry name" value="ATPase_P-typ_transduc_dom_A_sf"/>
</dbReference>
<dbReference type="InterPro" id="IPR027256">
    <property type="entry name" value="P-typ_ATPase_IB"/>
</dbReference>
<dbReference type="CDD" id="cd00371">
    <property type="entry name" value="HMA"/>
    <property type="match status" value="5"/>
</dbReference>
<evidence type="ECO:0000256" key="1">
    <source>
        <dbReference type="ARBA" id="ARBA00004166"/>
    </source>
</evidence>
<comment type="similarity">
    <text evidence="2 19">Belongs to the cation transport ATPase (P-type) (TC 3.A.3) family. Type IB subfamily.</text>
</comment>
<dbReference type="FunFam" id="3.40.50.1000:FF:000031">
    <property type="entry name" value="Probable copper-transporting ATPase HMA5"/>
    <property type="match status" value="1"/>
</dbReference>
<reference evidence="22" key="1">
    <citation type="submission" date="2021-05" db="EMBL/GenBank/DDBJ databases">
        <authorList>
            <person name="Alioto T."/>
            <person name="Alioto T."/>
            <person name="Gomez Garrido J."/>
        </authorList>
    </citation>
    <scope>NUCLEOTIDE SEQUENCE</scope>
</reference>
<comment type="subcellular location">
    <subcellularLocation>
        <location evidence="1">Golgi apparatus</location>
        <location evidence="1">trans-Golgi network membrane</location>
        <topology evidence="1">Multi-pass membrane protein</topology>
    </subcellularLocation>
    <subcellularLocation>
        <location evidence="19">Membrane</location>
    </subcellularLocation>
</comment>
<feature type="transmembrane region" description="Helical" evidence="19">
    <location>
        <begin position="1210"/>
        <end position="1230"/>
    </location>
</feature>
<dbReference type="SUPFAM" id="SSF55008">
    <property type="entry name" value="HMA, heavy metal-associated domain"/>
    <property type="match status" value="5"/>
</dbReference>
<dbReference type="EC" id="7.2.2.8" evidence="3"/>
<dbReference type="FunFam" id="2.70.150.10:FF:000002">
    <property type="entry name" value="Copper-transporting ATPase 1, putative"/>
    <property type="match status" value="1"/>
</dbReference>
<evidence type="ECO:0000256" key="8">
    <source>
        <dbReference type="ARBA" id="ARBA00022741"/>
    </source>
</evidence>
<evidence type="ECO:0000256" key="12">
    <source>
        <dbReference type="ARBA" id="ARBA00022967"/>
    </source>
</evidence>
<dbReference type="InterPro" id="IPR059000">
    <property type="entry name" value="ATPase_P-type_domA"/>
</dbReference>
<feature type="transmembrane region" description="Helical" evidence="19">
    <location>
        <begin position="591"/>
        <end position="609"/>
    </location>
</feature>
<comment type="catalytic activity">
    <reaction evidence="17">
        <text>Cu(+)(in) + ATP + H2O = Cu(+)(out) + ADP + phosphate + H(+)</text>
        <dbReference type="Rhea" id="RHEA:25792"/>
        <dbReference type="ChEBI" id="CHEBI:15377"/>
        <dbReference type="ChEBI" id="CHEBI:15378"/>
        <dbReference type="ChEBI" id="CHEBI:30616"/>
        <dbReference type="ChEBI" id="CHEBI:43474"/>
        <dbReference type="ChEBI" id="CHEBI:49552"/>
        <dbReference type="ChEBI" id="CHEBI:456216"/>
        <dbReference type="EC" id="7.2.2.8"/>
    </reaction>
</comment>
<keyword evidence="6 19" id="KW-0479">Metal-binding</keyword>
<evidence type="ECO:0000256" key="4">
    <source>
        <dbReference type="ARBA" id="ARBA00022448"/>
    </source>
</evidence>
<dbReference type="PROSITE" id="PS00154">
    <property type="entry name" value="ATPASE_E1_E2"/>
    <property type="match status" value="1"/>
</dbReference>
<dbReference type="PANTHER" id="PTHR43520">
    <property type="entry name" value="ATP7, ISOFORM B"/>
    <property type="match status" value="1"/>
</dbReference>
<dbReference type="SFLD" id="SFLDS00003">
    <property type="entry name" value="Haloacid_Dehalogenase"/>
    <property type="match status" value="1"/>
</dbReference>
<accession>A0A8D8U3K9</accession>